<dbReference type="Gene3D" id="3.30.70.1290">
    <property type="entry name" value="Transposase IS200-like"/>
    <property type="match status" value="1"/>
</dbReference>
<organism evidence="2 3">
    <name type="scientific">Corallincola platygyrae</name>
    <dbReference type="NCBI Taxonomy" id="1193278"/>
    <lineage>
        <taxon>Bacteria</taxon>
        <taxon>Pseudomonadati</taxon>
        <taxon>Pseudomonadota</taxon>
        <taxon>Gammaproteobacteria</taxon>
        <taxon>Alteromonadales</taxon>
        <taxon>Psychromonadaceae</taxon>
        <taxon>Corallincola</taxon>
    </lineage>
</organism>
<protein>
    <submittedName>
        <fullName evidence="2">Transposase</fullName>
    </submittedName>
</protein>
<dbReference type="Proteomes" id="UP001597380">
    <property type="component" value="Unassembled WGS sequence"/>
</dbReference>
<dbReference type="InterPro" id="IPR002686">
    <property type="entry name" value="Transposase_17"/>
</dbReference>
<feature type="domain" description="Transposase IS200-like" evidence="1">
    <location>
        <begin position="2"/>
        <end position="49"/>
    </location>
</feature>
<dbReference type="InterPro" id="IPR036515">
    <property type="entry name" value="Transposase_17_sf"/>
</dbReference>
<evidence type="ECO:0000313" key="3">
    <source>
        <dbReference type="Proteomes" id="UP001597380"/>
    </source>
</evidence>
<gene>
    <name evidence="2" type="ORF">ACFSJ3_02070</name>
</gene>
<evidence type="ECO:0000313" key="2">
    <source>
        <dbReference type="EMBL" id="MFD2094753.1"/>
    </source>
</evidence>
<dbReference type="EMBL" id="JBHUHT010000007">
    <property type="protein sequence ID" value="MFD2094753.1"/>
    <property type="molecule type" value="Genomic_DNA"/>
</dbReference>
<accession>A0ABW4XKF1</accession>
<comment type="caution">
    <text evidence="2">The sequence shown here is derived from an EMBL/GenBank/DDBJ whole genome shotgun (WGS) entry which is preliminary data.</text>
</comment>
<name>A0ABW4XKF1_9GAMM</name>
<dbReference type="RefSeq" id="WP_377776164.1">
    <property type="nucleotide sequence ID" value="NZ_JBHUHT010000007.1"/>
</dbReference>
<evidence type="ECO:0000259" key="1">
    <source>
        <dbReference type="Pfam" id="PF01797"/>
    </source>
</evidence>
<dbReference type="Pfam" id="PF01797">
    <property type="entry name" value="Y1_Tnp"/>
    <property type="match status" value="1"/>
</dbReference>
<keyword evidence="3" id="KW-1185">Reference proteome</keyword>
<reference evidence="3" key="1">
    <citation type="journal article" date="2019" name="Int. J. Syst. Evol. Microbiol.">
        <title>The Global Catalogue of Microorganisms (GCM) 10K type strain sequencing project: providing services to taxonomists for standard genome sequencing and annotation.</title>
        <authorList>
            <consortium name="The Broad Institute Genomics Platform"/>
            <consortium name="The Broad Institute Genome Sequencing Center for Infectious Disease"/>
            <person name="Wu L."/>
            <person name="Ma J."/>
        </authorList>
    </citation>
    <scope>NUCLEOTIDE SEQUENCE [LARGE SCALE GENOMIC DNA]</scope>
    <source>
        <strain evidence="3">CGMCC 1.10992</strain>
    </source>
</reference>
<dbReference type="SUPFAM" id="SSF143422">
    <property type="entry name" value="Transposase IS200-like"/>
    <property type="match status" value="1"/>
</dbReference>
<proteinExistence type="predicted"/>
<sequence length="50" mass="5747">MGVQIETIGFSLNHLQMVMTLQPKYSVSDVIGRLKSRSSSRMRTTFKWLS</sequence>